<dbReference type="InterPro" id="IPR052544">
    <property type="entry name" value="Bacteriocin_Proc_Enz"/>
</dbReference>
<comment type="caution">
    <text evidence="3">The sequence shown here is derived from an EMBL/GenBank/DDBJ whole genome shotgun (WGS) entry which is preliminary data.</text>
</comment>
<dbReference type="InterPro" id="IPR029479">
    <property type="entry name" value="Nitroreductase"/>
</dbReference>
<dbReference type="Proteomes" id="UP000268727">
    <property type="component" value="Unassembled WGS sequence"/>
</dbReference>
<dbReference type="Gene3D" id="3.40.109.10">
    <property type="entry name" value="NADH Oxidase"/>
    <property type="match status" value="1"/>
</dbReference>
<evidence type="ECO:0000259" key="2">
    <source>
        <dbReference type="Pfam" id="PF14028"/>
    </source>
</evidence>
<dbReference type="Pfam" id="PF14028">
    <property type="entry name" value="Lant_dehydr_C"/>
    <property type="match status" value="1"/>
</dbReference>
<dbReference type="RefSeq" id="WP_123741117.1">
    <property type="nucleotide sequence ID" value="NZ_RJKM01000001.1"/>
</dbReference>
<name>A0A3N1GX91_9PSEU</name>
<dbReference type="OrthoDB" id="3607295at2"/>
<dbReference type="CDD" id="cd02142">
    <property type="entry name" value="McbC_SagB-like_oxidoreductase"/>
    <property type="match status" value="1"/>
</dbReference>
<accession>A0A3N1GX91</accession>
<evidence type="ECO:0000259" key="1">
    <source>
        <dbReference type="Pfam" id="PF00881"/>
    </source>
</evidence>
<organism evidence="3 4">
    <name type="scientific">Saccharothrix texasensis</name>
    <dbReference type="NCBI Taxonomy" id="103734"/>
    <lineage>
        <taxon>Bacteria</taxon>
        <taxon>Bacillati</taxon>
        <taxon>Actinomycetota</taxon>
        <taxon>Actinomycetes</taxon>
        <taxon>Pseudonocardiales</taxon>
        <taxon>Pseudonocardiaceae</taxon>
        <taxon>Saccharothrix</taxon>
    </lineage>
</organism>
<feature type="domain" description="Thiopeptide-type bacteriocin biosynthesis" evidence="2">
    <location>
        <begin position="6"/>
        <end position="269"/>
    </location>
</feature>
<reference evidence="3 4" key="1">
    <citation type="submission" date="2018-11" db="EMBL/GenBank/DDBJ databases">
        <title>Sequencing the genomes of 1000 actinobacteria strains.</title>
        <authorList>
            <person name="Klenk H.-P."/>
        </authorList>
    </citation>
    <scope>NUCLEOTIDE SEQUENCE [LARGE SCALE GENOMIC DNA]</scope>
    <source>
        <strain evidence="3 4">DSM 44231</strain>
    </source>
</reference>
<evidence type="ECO:0000313" key="3">
    <source>
        <dbReference type="EMBL" id="ROP34870.1"/>
    </source>
</evidence>
<dbReference type="InterPro" id="IPR000415">
    <property type="entry name" value="Nitroreductase-like"/>
</dbReference>
<gene>
    <name evidence="3" type="ORF">EDD40_0074</name>
</gene>
<dbReference type="AlphaFoldDB" id="A0A3N1GX91"/>
<keyword evidence="4" id="KW-1185">Reference proteome</keyword>
<sequence>MTWTGLHVRLSWAVEHVDAFIADALAPAMAAHRADGGLADWFYLRYWQTGPHLRVRVKDARVDLAAQLRDLVAAADFPVVEPDPDAFYTSIGAAPGAWLPHGDVRPAEYEPEVRRYGGPELLPLAEDVFCRSTEVAAAVLRVARTPTAKVNAAVELVMATTLAMKLDRLAASAWLRALAAGWRQAREPSTPPTVASHSAARRLHEAWATGLSARWDRLSTGATGVVAYWMAQVRPDVPPYVWASQLHMLLNRLGIGPDEERTLCWLVAATAAAPDGLAPFHEDGVTAADRRYLEASRFVPGVAAQLPREDAAAEAPSLWLGTVDLPPGDPPAGSLVEALRSRRTGRGADLGGPLDAGRLATLLWTAQGAFDDGHRPYPSAGARYSARLRLVALDVTGLAAGVYDVDEVGRRLVAVAPAPSAAELAATSMWFGPADSVPAGVEVAALPALLGLYVRFGALRRTYGLRAARLAFAEAGHLAQNLALVAASAGLSLGVLGGFYDDLAHDVFVLDGVDDTLVYLLPVGSPAGPEV</sequence>
<feature type="domain" description="Nitroreductase" evidence="1">
    <location>
        <begin position="340"/>
        <end position="524"/>
    </location>
</feature>
<dbReference type="EMBL" id="RJKM01000001">
    <property type="protein sequence ID" value="ROP34870.1"/>
    <property type="molecule type" value="Genomic_DNA"/>
</dbReference>
<dbReference type="Pfam" id="PF00881">
    <property type="entry name" value="Nitroreductase"/>
    <property type="match status" value="1"/>
</dbReference>
<dbReference type="PANTHER" id="PTHR43745">
    <property type="entry name" value="NITROREDUCTASE MJ1384-RELATED"/>
    <property type="match status" value="1"/>
</dbReference>
<proteinExistence type="predicted"/>
<dbReference type="SUPFAM" id="SSF55469">
    <property type="entry name" value="FMN-dependent nitroreductase-like"/>
    <property type="match status" value="1"/>
</dbReference>
<protein>
    <submittedName>
        <fullName evidence="3">Thiopeptide-type bacteriocin biosynthesis protein</fullName>
    </submittedName>
</protein>
<dbReference type="PANTHER" id="PTHR43745:SF2">
    <property type="entry name" value="NITROREDUCTASE MJ1384-RELATED"/>
    <property type="match status" value="1"/>
</dbReference>
<dbReference type="NCBIfam" id="TIGR03891">
    <property type="entry name" value="thiopep_ocin"/>
    <property type="match status" value="1"/>
</dbReference>
<dbReference type="InterPro" id="IPR023809">
    <property type="entry name" value="Thiopep_bacteriocin_synth_dom"/>
</dbReference>
<dbReference type="GO" id="GO:0016491">
    <property type="term" value="F:oxidoreductase activity"/>
    <property type="evidence" value="ECO:0007669"/>
    <property type="project" value="InterPro"/>
</dbReference>
<evidence type="ECO:0000313" key="4">
    <source>
        <dbReference type="Proteomes" id="UP000268727"/>
    </source>
</evidence>